<reference evidence="1" key="1">
    <citation type="submission" date="2017-03" db="EMBL/GenBank/DDBJ databases">
        <title>The mitochondrial genome of the carnivorous plant Utricularia reniformis (Lentibulariaceae): structure, comparative analysis and evolutionary landmarks.</title>
        <authorList>
            <person name="Silva S.R."/>
            <person name="Alvarenga D.O."/>
            <person name="Michael T.P."/>
            <person name="Miranda V.F.O."/>
            <person name="Varani A.M."/>
        </authorList>
    </citation>
    <scope>NUCLEOTIDE SEQUENCE</scope>
</reference>
<geneLocation type="mitochondrion" evidence="1"/>
<dbReference type="EMBL" id="KY774314">
    <property type="protein sequence ID" value="ART30553.1"/>
    <property type="molecule type" value="Genomic_DNA"/>
</dbReference>
<sequence length="52" mass="5983">MNSPPLSFQNLTHRKSPFISSFSERWNWNLFGKVCHGKALATRIDNSDHPDP</sequence>
<accession>A0A1Y0AZI8</accession>
<protein>
    <submittedName>
        <fullName evidence="1">Uncharacterized protein</fullName>
    </submittedName>
</protein>
<proteinExistence type="predicted"/>
<dbReference type="AlphaFoldDB" id="A0A1Y0AZI8"/>
<name>A0A1Y0AZI8_9LAMI</name>
<evidence type="ECO:0000313" key="1">
    <source>
        <dbReference type="EMBL" id="ART30553.1"/>
    </source>
</evidence>
<keyword evidence="1" id="KW-0496">Mitochondrion</keyword>
<gene>
    <name evidence="1" type="ORF">AEK19_MT0277</name>
</gene>
<organism evidence="1">
    <name type="scientific">Utricularia reniformis</name>
    <dbReference type="NCBI Taxonomy" id="192314"/>
    <lineage>
        <taxon>Eukaryota</taxon>
        <taxon>Viridiplantae</taxon>
        <taxon>Streptophyta</taxon>
        <taxon>Embryophyta</taxon>
        <taxon>Tracheophyta</taxon>
        <taxon>Spermatophyta</taxon>
        <taxon>Magnoliopsida</taxon>
        <taxon>eudicotyledons</taxon>
        <taxon>Gunneridae</taxon>
        <taxon>Pentapetalae</taxon>
        <taxon>asterids</taxon>
        <taxon>lamiids</taxon>
        <taxon>Lamiales</taxon>
        <taxon>Lentibulariaceae</taxon>
        <taxon>Utricularia</taxon>
    </lineage>
</organism>